<evidence type="ECO:0000313" key="6">
    <source>
        <dbReference type="EMBL" id="GAK54488.1"/>
    </source>
</evidence>
<evidence type="ECO:0000259" key="5">
    <source>
        <dbReference type="PROSITE" id="PS50949"/>
    </source>
</evidence>
<keyword evidence="1" id="KW-0805">Transcription regulation</keyword>
<dbReference type="HOGENOM" id="CLU_037628_15_0_0"/>
<dbReference type="PRINTS" id="PR00035">
    <property type="entry name" value="HTHGNTR"/>
</dbReference>
<dbReference type="Pfam" id="PF00392">
    <property type="entry name" value="GntR"/>
    <property type="match status" value="1"/>
</dbReference>
<dbReference type="InterPro" id="IPR000524">
    <property type="entry name" value="Tscrpt_reg_HTH_GntR"/>
</dbReference>
<dbReference type="SUPFAM" id="SSF46785">
    <property type="entry name" value="Winged helix' DNA-binding domain"/>
    <property type="match status" value="1"/>
</dbReference>
<keyword evidence="4" id="KW-1133">Transmembrane helix</keyword>
<keyword evidence="4" id="KW-0472">Membrane</keyword>
<keyword evidence="2" id="KW-0238">DNA-binding</keyword>
<dbReference type="CDD" id="cd07377">
    <property type="entry name" value="WHTH_GntR"/>
    <property type="match status" value="1"/>
</dbReference>
<dbReference type="InterPro" id="IPR046335">
    <property type="entry name" value="LacI/GalR-like_sensor"/>
</dbReference>
<dbReference type="SUPFAM" id="SSF53822">
    <property type="entry name" value="Periplasmic binding protein-like I"/>
    <property type="match status" value="1"/>
</dbReference>
<dbReference type="InterPro" id="IPR036390">
    <property type="entry name" value="WH_DNA-bd_sf"/>
</dbReference>
<keyword evidence="7" id="KW-1185">Reference proteome</keyword>
<dbReference type="PANTHER" id="PTHR30146">
    <property type="entry name" value="LACI-RELATED TRANSCRIPTIONAL REPRESSOR"/>
    <property type="match status" value="1"/>
</dbReference>
<dbReference type="GO" id="GO:0000976">
    <property type="term" value="F:transcription cis-regulatory region binding"/>
    <property type="evidence" value="ECO:0007669"/>
    <property type="project" value="TreeGrafter"/>
</dbReference>
<dbReference type="Proteomes" id="UP000030700">
    <property type="component" value="Unassembled WGS sequence"/>
</dbReference>
<feature type="domain" description="HTH gntR-type" evidence="5">
    <location>
        <begin position="5"/>
        <end position="73"/>
    </location>
</feature>
<protein>
    <submittedName>
        <fullName evidence="6">Transcriptional regulator, GntR family with LacI sensor</fullName>
    </submittedName>
</protein>
<evidence type="ECO:0000256" key="1">
    <source>
        <dbReference type="ARBA" id="ARBA00023015"/>
    </source>
</evidence>
<dbReference type="EMBL" id="DF820461">
    <property type="protein sequence ID" value="GAK54488.1"/>
    <property type="molecule type" value="Genomic_DNA"/>
</dbReference>
<gene>
    <name evidence="6" type="ORF">U14_05774</name>
</gene>
<organism evidence="6">
    <name type="scientific">Candidatus Moduliflexus flocculans</name>
    <dbReference type="NCBI Taxonomy" id="1499966"/>
    <lineage>
        <taxon>Bacteria</taxon>
        <taxon>Candidatus Moduliflexota</taxon>
        <taxon>Candidatus Moduliflexia</taxon>
        <taxon>Candidatus Moduliflexales</taxon>
        <taxon>Candidatus Moduliflexaceae</taxon>
    </lineage>
</organism>
<feature type="transmembrane region" description="Helical" evidence="4">
    <location>
        <begin position="81"/>
        <end position="100"/>
    </location>
</feature>
<dbReference type="STRING" id="1499966.U14_05774"/>
<dbReference type="Gene3D" id="3.40.50.2300">
    <property type="match status" value="2"/>
</dbReference>
<evidence type="ECO:0000256" key="4">
    <source>
        <dbReference type="SAM" id="Phobius"/>
    </source>
</evidence>
<keyword evidence="4" id="KW-0812">Transmembrane</keyword>
<name>A0A081BSV7_9BACT</name>
<dbReference type="SMART" id="SM00345">
    <property type="entry name" value="HTH_GNTR"/>
    <property type="match status" value="1"/>
</dbReference>
<dbReference type="PANTHER" id="PTHR30146:SF109">
    <property type="entry name" value="HTH-TYPE TRANSCRIPTIONAL REGULATOR GALS"/>
    <property type="match status" value="1"/>
</dbReference>
<evidence type="ECO:0000256" key="3">
    <source>
        <dbReference type="ARBA" id="ARBA00023163"/>
    </source>
</evidence>
<evidence type="ECO:0000256" key="2">
    <source>
        <dbReference type="ARBA" id="ARBA00023125"/>
    </source>
</evidence>
<keyword evidence="3" id="KW-0804">Transcription</keyword>
<dbReference type="GO" id="GO:0003700">
    <property type="term" value="F:DNA-binding transcription factor activity"/>
    <property type="evidence" value="ECO:0007669"/>
    <property type="project" value="InterPro"/>
</dbReference>
<proteinExistence type="predicted"/>
<dbReference type="InterPro" id="IPR028082">
    <property type="entry name" value="Peripla_BP_I"/>
</dbReference>
<dbReference type="Gene3D" id="1.10.10.10">
    <property type="entry name" value="Winged helix-like DNA-binding domain superfamily/Winged helix DNA-binding domain"/>
    <property type="match status" value="1"/>
</dbReference>
<dbReference type="Pfam" id="PF13377">
    <property type="entry name" value="Peripla_BP_3"/>
    <property type="match status" value="1"/>
</dbReference>
<evidence type="ECO:0000313" key="7">
    <source>
        <dbReference type="Proteomes" id="UP000030700"/>
    </source>
</evidence>
<reference evidence="6" key="1">
    <citation type="journal article" date="2015" name="PeerJ">
        <title>First genomic representation of candidate bacterial phylum KSB3 points to enhanced environmental sensing as a trigger of wastewater bulking.</title>
        <authorList>
            <person name="Sekiguchi Y."/>
            <person name="Ohashi A."/>
            <person name="Parks D.H."/>
            <person name="Yamauchi T."/>
            <person name="Tyson G.W."/>
            <person name="Hugenholtz P."/>
        </authorList>
    </citation>
    <scope>NUCLEOTIDE SEQUENCE [LARGE SCALE GENOMIC DNA]</scope>
</reference>
<dbReference type="CDD" id="cd06267">
    <property type="entry name" value="PBP1_LacI_sugar_binding-like"/>
    <property type="match status" value="1"/>
</dbReference>
<dbReference type="PROSITE" id="PS50949">
    <property type="entry name" value="HTH_GNTR"/>
    <property type="match status" value="1"/>
</dbReference>
<dbReference type="AlphaFoldDB" id="A0A081BSV7"/>
<accession>A0A081BSV7</accession>
<sequence length="364" mass="40964">MKHAAPKHERIYTFILQLLHSEDFHVGDLLPTEIEFAQQFEVSRPTVMRALNRLEAEGFISRKAGAGSFIQRKPERQQENLVFGVLFPLLGIGEIFTAIAEEIAALSAKYHFIFMWGGKFAQPKMHANQMEEMTDFYIQHGVSGVFLAPMEFSKDCFLINERTVNKLVKAQVPIVLIDADYKEYPERSRFDLVGIDNFRAGYILAEHYIQQGAGRVDFIKPPYSAQTVPQRVRGVQAALFDHGHLPQKSWIHTGDLTDRAFIQHIINSGATNLICSNDAMALQCLQHLETLGIHVPGDVRVAGLDDVKSALSGRIPLTTINQPCQEMGLIAVRAMLERLQSPHLPPRQILLDAELVVRESSKIM</sequence>
<dbReference type="InterPro" id="IPR036388">
    <property type="entry name" value="WH-like_DNA-bd_sf"/>
</dbReference>